<keyword evidence="6 7" id="KW-0662">Pyridine nucleotide biosynthesis</keyword>
<evidence type="ECO:0000256" key="9">
    <source>
        <dbReference type="SAM" id="MobiDB-lite"/>
    </source>
</evidence>
<dbReference type="GO" id="GO:0016757">
    <property type="term" value="F:glycosyltransferase activity"/>
    <property type="evidence" value="ECO:0007669"/>
    <property type="project" value="UniProtKB-KW"/>
</dbReference>
<dbReference type="NCBIfam" id="TIGR01514">
    <property type="entry name" value="NAPRTase"/>
    <property type="match status" value="1"/>
</dbReference>
<evidence type="ECO:0000256" key="5">
    <source>
        <dbReference type="ARBA" id="ARBA00022598"/>
    </source>
</evidence>
<dbReference type="Pfam" id="PF04095">
    <property type="entry name" value="NAPRTase"/>
    <property type="match status" value="1"/>
</dbReference>
<dbReference type="PANTHER" id="PTHR11098:SF1">
    <property type="entry name" value="NICOTINATE PHOSPHORIBOSYLTRANSFERASE"/>
    <property type="match status" value="1"/>
</dbReference>
<dbReference type="AlphaFoldDB" id="A0A964T185"/>
<dbReference type="PIRSF" id="PIRSF000484">
    <property type="entry name" value="NAPRT"/>
    <property type="match status" value="1"/>
</dbReference>
<evidence type="ECO:0000313" key="12">
    <source>
        <dbReference type="EMBL" id="MYZ46374.1"/>
    </source>
</evidence>
<evidence type="ECO:0000256" key="4">
    <source>
        <dbReference type="ARBA" id="ARBA00022553"/>
    </source>
</evidence>
<accession>A0A964T185</accession>
<dbReference type="Gene3D" id="3.20.140.10">
    <property type="entry name" value="nicotinate phosphoribosyltransferase"/>
    <property type="match status" value="1"/>
</dbReference>
<comment type="pathway">
    <text evidence="1 7 8">Cofactor biosynthesis; NAD(+) biosynthesis; nicotinate D-ribonucleotide from nicotinate: step 1/1.</text>
</comment>
<comment type="catalytic activity">
    <reaction evidence="7 8">
        <text>5-phospho-alpha-D-ribose 1-diphosphate + nicotinate + ATP + H2O = nicotinate beta-D-ribonucleotide + ADP + phosphate + diphosphate</text>
        <dbReference type="Rhea" id="RHEA:36163"/>
        <dbReference type="ChEBI" id="CHEBI:15377"/>
        <dbReference type="ChEBI" id="CHEBI:30616"/>
        <dbReference type="ChEBI" id="CHEBI:32544"/>
        <dbReference type="ChEBI" id="CHEBI:33019"/>
        <dbReference type="ChEBI" id="CHEBI:43474"/>
        <dbReference type="ChEBI" id="CHEBI:57502"/>
        <dbReference type="ChEBI" id="CHEBI:58017"/>
        <dbReference type="ChEBI" id="CHEBI:456216"/>
        <dbReference type="EC" id="6.3.4.21"/>
    </reaction>
</comment>
<dbReference type="EMBL" id="SPKJ01000002">
    <property type="protein sequence ID" value="MYZ46374.1"/>
    <property type="molecule type" value="Genomic_DNA"/>
</dbReference>
<evidence type="ECO:0000256" key="7">
    <source>
        <dbReference type="HAMAP-Rule" id="MF_00570"/>
    </source>
</evidence>
<evidence type="ECO:0000259" key="10">
    <source>
        <dbReference type="Pfam" id="PF04095"/>
    </source>
</evidence>
<dbReference type="InterPro" id="IPR041525">
    <property type="entry name" value="N/Namide_PRibTrfase"/>
</dbReference>
<feature type="modified residue" description="Phosphohistidine; by autocatalysis" evidence="7">
    <location>
        <position position="301"/>
    </location>
</feature>
<keyword evidence="12" id="KW-0808">Transferase</keyword>
<keyword evidence="4 7" id="KW-0597">Phosphoprotein</keyword>
<comment type="function">
    <text evidence="7 8">Catalyzes the synthesis of beta-nicotinate D-ribonucleotide from nicotinate and 5-phospho-D-ribose 1-phosphate at the expense of ATP.</text>
</comment>
<dbReference type="Proteomes" id="UP000773614">
    <property type="component" value="Unassembled WGS sequence"/>
</dbReference>
<name>A0A964T185_9HYPH</name>
<evidence type="ECO:0000256" key="1">
    <source>
        <dbReference type="ARBA" id="ARBA00004952"/>
    </source>
</evidence>
<dbReference type="PANTHER" id="PTHR11098">
    <property type="entry name" value="NICOTINATE PHOSPHORIBOSYLTRANSFERASE"/>
    <property type="match status" value="1"/>
</dbReference>
<gene>
    <name evidence="7 12" type="primary">pncB</name>
    <name evidence="12" type="ORF">E4O86_01375</name>
</gene>
<dbReference type="Pfam" id="PF17767">
    <property type="entry name" value="NAPRTase_N"/>
    <property type="match status" value="1"/>
</dbReference>
<dbReference type="InterPro" id="IPR040727">
    <property type="entry name" value="NAPRTase_N"/>
</dbReference>
<dbReference type="SUPFAM" id="SSF54675">
    <property type="entry name" value="Nicotinate/Quinolinate PRTase N-terminal domain-like"/>
    <property type="match status" value="1"/>
</dbReference>
<evidence type="ECO:0000256" key="3">
    <source>
        <dbReference type="ARBA" id="ARBA00013236"/>
    </source>
</evidence>
<dbReference type="GO" id="GO:0034355">
    <property type="term" value="P:NAD+ biosynthetic process via the salvage pathway"/>
    <property type="evidence" value="ECO:0007669"/>
    <property type="project" value="TreeGrafter"/>
</dbReference>
<dbReference type="InterPro" id="IPR006406">
    <property type="entry name" value="Nic_PRibTrfase"/>
</dbReference>
<protein>
    <recommendedName>
        <fullName evidence="3 7">Nicotinate phosphoribosyltransferase</fullName>
        <shortName evidence="7">NAPRTase</shortName>
        <ecNumber evidence="3 7">6.3.4.21</ecNumber>
    </recommendedName>
</protein>
<dbReference type="GO" id="GO:0004516">
    <property type="term" value="F:nicotinate phosphoribosyltransferase activity"/>
    <property type="evidence" value="ECO:0007669"/>
    <property type="project" value="UniProtKB-UniRule"/>
</dbReference>
<evidence type="ECO:0000313" key="13">
    <source>
        <dbReference type="Proteomes" id="UP000773614"/>
    </source>
</evidence>
<feature type="domain" description="Nicotinate/nicotinamide phosphoribosyltransferase" evidence="10">
    <location>
        <begin position="250"/>
        <end position="483"/>
    </location>
</feature>
<keyword evidence="5 7" id="KW-0436">Ligase</keyword>
<comment type="PTM">
    <text evidence="7 8">Transiently phosphorylated on a His residue during the reaction cycle. Phosphorylation strongly increases the affinity for substrates and increases the rate of nicotinate D-ribonucleotide production. Dephosphorylation regenerates the low-affinity form of the enzyme, leading to product release.</text>
</comment>
<keyword evidence="13" id="KW-1185">Reference proteome</keyword>
<dbReference type="InterPro" id="IPR036068">
    <property type="entry name" value="Nicotinate_pribotase-like_C"/>
</dbReference>
<evidence type="ECO:0000256" key="6">
    <source>
        <dbReference type="ARBA" id="ARBA00022642"/>
    </source>
</evidence>
<evidence type="ECO:0000256" key="8">
    <source>
        <dbReference type="RuleBase" id="RU003838"/>
    </source>
</evidence>
<organism evidence="12 13">
    <name type="scientific">Propylenella binzhouense</name>
    <dbReference type="NCBI Taxonomy" id="2555902"/>
    <lineage>
        <taxon>Bacteria</taxon>
        <taxon>Pseudomonadati</taxon>
        <taxon>Pseudomonadota</taxon>
        <taxon>Alphaproteobacteria</taxon>
        <taxon>Hyphomicrobiales</taxon>
        <taxon>Propylenellaceae</taxon>
        <taxon>Propylenella</taxon>
    </lineage>
</organism>
<keyword evidence="12" id="KW-0328">Glycosyltransferase</keyword>
<dbReference type="InterPro" id="IPR007229">
    <property type="entry name" value="Nic_PRibTrfase-Fam"/>
</dbReference>
<dbReference type="NCBIfam" id="NF003704">
    <property type="entry name" value="PRK05321.1"/>
    <property type="match status" value="1"/>
</dbReference>
<evidence type="ECO:0000259" key="11">
    <source>
        <dbReference type="Pfam" id="PF17767"/>
    </source>
</evidence>
<sequence>MPVARKRRICRAVPGTWRRLRPAPARAACIPRRNKLEVPRPDGVPGTGAPAGGEEGRVPTILTDIATRVWNHTFKLDPIVRSLLDTDFYKLLMLQMVWGLYRDVDVTFSLINRTAGVRLADEIDEAELRAQLDHAREVRFTKQEMIWLAGNTFYGRKQIFGPEFLEWLADFQLSDYELRRVDGQYELHFRGPWTHTMMWEIPALSIINELRSRAAMNDLGRFELDVLYARAKAKLWNKVERLCRLPDLVISDFGTRRRHGFLWQRWCVEALKEGLGDAFIGSSNVLIAMEAGLEAIGTNAHELPMVLAALAGADDEALRMAPYRVLEEWQRYYGGNLLIVLPDTFGTPAFLRGAPDWVADWTGFRPDSAPPIEGGEMIMRWWRERGQDPRDKLLVFSDAMDIDTIETTYRHFDGRVRMSFGWGTNLTNDFRGVSPKRLTGLEAISLVCKVTEADGRPAVKLSDNPNKATGEPSEIARYKRVFGETSFEARRVLV</sequence>
<evidence type="ECO:0000256" key="2">
    <source>
        <dbReference type="ARBA" id="ARBA00010897"/>
    </source>
</evidence>
<reference evidence="12" key="1">
    <citation type="submission" date="2019-03" db="EMBL/GenBank/DDBJ databases">
        <title>Afifella sp. nov., isolated from activated sludge.</title>
        <authorList>
            <person name="Li Q."/>
            <person name="Liu Y."/>
        </authorList>
    </citation>
    <scope>NUCLEOTIDE SEQUENCE</scope>
    <source>
        <strain evidence="12">L72</strain>
    </source>
</reference>
<dbReference type="HAMAP" id="MF_00570">
    <property type="entry name" value="NAPRTase"/>
    <property type="match status" value="1"/>
</dbReference>
<dbReference type="OrthoDB" id="9771406at2"/>
<comment type="similarity">
    <text evidence="2 7 8">Belongs to the NAPRTase family.</text>
</comment>
<feature type="domain" description="Nicotinate phosphoribosyltransferase N-terminal" evidence="11">
    <location>
        <begin position="84"/>
        <end position="208"/>
    </location>
</feature>
<dbReference type="EC" id="6.3.4.21" evidence="3 7"/>
<feature type="region of interest" description="Disordered" evidence="9">
    <location>
        <begin position="36"/>
        <end position="56"/>
    </location>
</feature>
<dbReference type="SUPFAM" id="SSF51690">
    <property type="entry name" value="Nicotinate/Quinolinate PRTase C-terminal domain-like"/>
    <property type="match status" value="1"/>
</dbReference>
<comment type="caution">
    <text evidence="12">The sequence shown here is derived from an EMBL/GenBank/DDBJ whole genome shotgun (WGS) entry which is preliminary data.</text>
</comment>
<dbReference type="GO" id="GO:0005829">
    <property type="term" value="C:cytosol"/>
    <property type="evidence" value="ECO:0007669"/>
    <property type="project" value="TreeGrafter"/>
</dbReference>
<proteinExistence type="inferred from homology"/>